<comment type="subcellular location">
    <subcellularLocation>
        <location evidence="1 6">Virion</location>
    </subcellularLocation>
</comment>
<keyword evidence="4 6" id="KW-0167">Capsid protein</keyword>
<dbReference type="Pfam" id="PF02956">
    <property type="entry name" value="TT_ORF1"/>
    <property type="match status" value="1"/>
</dbReference>
<evidence type="ECO:0000256" key="6">
    <source>
        <dbReference type="RuleBase" id="RU361230"/>
    </source>
</evidence>
<name>A0AAU7STF9_9VIRU</name>
<accession>A0AAU7STF9</accession>
<proteinExistence type="inferred from homology"/>
<evidence type="ECO:0000256" key="5">
    <source>
        <dbReference type="ARBA" id="ARBA00022844"/>
    </source>
</evidence>
<dbReference type="InterPro" id="IPR004219">
    <property type="entry name" value="TTvirus_Unk"/>
</dbReference>
<reference evidence="8" key="1">
    <citation type="submission" date="2024-05" db="EMBL/GenBank/DDBJ databases">
        <authorList>
            <person name="Laubscher F."/>
            <person name="Chudzinski V."/>
            <person name="Cordey S."/>
            <person name="Hosszu-Fellous K."/>
            <person name="Kaiser L."/>
        </authorList>
    </citation>
    <scope>NUCLEOTIDE SEQUENCE</scope>
    <source>
        <strain evidence="8">1106D3-18</strain>
    </source>
</reference>
<evidence type="ECO:0000256" key="4">
    <source>
        <dbReference type="ARBA" id="ARBA00022561"/>
    </source>
</evidence>
<dbReference type="GO" id="GO:0039615">
    <property type="term" value="C:T=1 icosahedral viral capsid"/>
    <property type="evidence" value="ECO:0007669"/>
    <property type="project" value="UniProtKB-UniRule"/>
</dbReference>
<feature type="region of interest" description="Disordered" evidence="7">
    <location>
        <begin position="599"/>
        <end position="624"/>
    </location>
</feature>
<comment type="similarity">
    <text evidence="2 6">Belongs to the anelloviridae capsid protein family.</text>
</comment>
<evidence type="ECO:0000256" key="7">
    <source>
        <dbReference type="SAM" id="MobiDB-lite"/>
    </source>
</evidence>
<keyword evidence="3 6" id="KW-1140">T=1 icosahedral capsid protein</keyword>
<sequence>MPYYRRRYYKRKGFYPRRRYWFFNRRSRKTFRKRRRNRVRRKRLFKRRFRKLKTLRLKEYQPEQIKKCRIKGYLELFDCGYGRQSDNYALFKESIVPPHQPGGGGWSIQQLTLGNLYVQGKYAMNYWTKSNRGYNLCRFLGVQITLFRMPETDYIFHYDLEDPQIVTKYTYPSYHPYKMLLFNKKIVVPSLKTAPHKRKQYKKKFIRPPKKLKNEWYFQEHLSNFPLLTFFACACDLSYLFASDKAKNNNVTLNVLNTRFITHPNFQTTTGTNGWSPDNNNYIYALHKPPASWPTEGVELKKFSFLGDPKILYAGQPMEGSPATIRWGNIFDPENLHLDSALTIQQKTVSQAASSTDKILKNQLKTEPIYFEVRYNPNKDDGDGNEVYFVQNFNAQLKNWDPPTDQDLILRGHPLWLMLWGLQSYIQKTGKFNNLDKNGILVIRTKFFEPEKLGAYVVLSDSFINGQGPYEQDQEEITVFNRQNWYPRWLFQKEPIENLLISGPAVKKSFPNSVIQAYMKYNFFFKWGGNPSKMETIADPNQQPTGPDPTNIFSTNEIIDPQHSIADYIYKWDVRRDLLTQTATKRITEIPILKPIMFTDGQQTSTDPPIQKTWTPQEKTTEEKEKETLLQQFQLLQQHNTQLEQRLRQLTTILDE</sequence>
<evidence type="ECO:0000313" key="8">
    <source>
        <dbReference type="EMBL" id="XBU06720.1"/>
    </source>
</evidence>
<evidence type="ECO:0000256" key="1">
    <source>
        <dbReference type="ARBA" id="ARBA00004328"/>
    </source>
</evidence>
<evidence type="ECO:0000256" key="3">
    <source>
        <dbReference type="ARBA" id="ARBA00022431"/>
    </source>
</evidence>
<organism evidence="8">
    <name type="scientific">Betatorquevirus homini37</name>
    <dbReference type="NCBI Taxonomy" id="3052023"/>
    <lineage>
        <taxon>Viruses</taxon>
        <taxon>Monodnaviria</taxon>
        <taxon>Shotokuvirae</taxon>
        <taxon>Commensaviricota</taxon>
        <taxon>Cardeaviricetes</taxon>
        <taxon>Sanitavirales</taxon>
        <taxon>Anelloviridae</taxon>
        <taxon>Betatorquevirus</taxon>
    </lineage>
</organism>
<dbReference type="EMBL" id="PP857173">
    <property type="protein sequence ID" value="XBU06720.1"/>
    <property type="molecule type" value="Genomic_DNA"/>
</dbReference>
<evidence type="ECO:0000256" key="2">
    <source>
        <dbReference type="ARBA" id="ARBA00006131"/>
    </source>
</evidence>
<keyword evidence="5 6" id="KW-0946">Virion</keyword>
<comment type="function">
    <text evidence="6">Self-assembles to form an icosahedral capsid.</text>
</comment>
<protein>
    <recommendedName>
        <fullName evidence="6">Capsid protein</fullName>
    </recommendedName>
</protein>